<dbReference type="Gene3D" id="3.40.470.10">
    <property type="entry name" value="Uracil-DNA glycosylase-like domain"/>
    <property type="match status" value="1"/>
</dbReference>
<feature type="compositionally biased region" description="Polar residues" evidence="7">
    <location>
        <begin position="25"/>
        <end position="34"/>
    </location>
</feature>
<organism evidence="9">
    <name type="scientific">Feline herpesvirus 1</name>
    <name type="common">FeHV-1</name>
    <name type="synonym">Feline viral rhinotracheitis virus</name>
    <dbReference type="NCBI Taxonomy" id="10334"/>
    <lineage>
        <taxon>Viruses</taxon>
        <taxon>Duplodnaviria</taxon>
        <taxon>Heunggongvirae</taxon>
        <taxon>Peploviricota</taxon>
        <taxon>Herviviricetes</taxon>
        <taxon>Herpesvirales</taxon>
        <taxon>Orthoherpesviridae</taxon>
        <taxon>Alphaherpesvirinae</taxon>
        <taxon>Varicellovirus</taxon>
        <taxon>Varicellovirus felidalpha1</taxon>
    </lineage>
</organism>
<comment type="similarity">
    <text evidence="1">Belongs to the uracil-DNA glycosylase (UDG) superfamily. UNG family.</text>
</comment>
<dbReference type="SUPFAM" id="SSF52141">
    <property type="entry name" value="Uracil-DNA glycosylase-like"/>
    <property type="match status" value="1"/>
</dbReference>
<dbReference type="InterPro" id="IPR036895">
    <property type="entry name" value="Uracil-DNA_glycosylase-like_sf"/>
</dbReference>
<name>Q1PCA9_FHV1</name>
<reference evidence="9" key="1">
    <citation type="submission" date="2006-03" db="EMBL/GenBank/DDBJ databases">
        <title>A simple and sensitive method for rapid detection of feline herpesvirus 1 by loop-mediated isothermal amplification.</title>
        <authorList>
            <person name="Hsieh Y.-C."/>
            <person name="Tsang C.-L."/>
            <person name="Chung Y.-T."/>
        </authorList>
    </citation>
    <scope>NUCLEOTIDE SEQUENCE</scope>
    <source>
        <strain evidence="9">Taichung 1</strain>
    </source>
</reference>
<feature type="region of interest" description="Disordered" evidence="7">
    <location>
        <begin position="25"/>
        <end position="46"/>
    </location>
</feature>
<dbReference type="InterPro" id="IPR002043">
    <property type="entry name" value="UDG_fam1"/>
</dbReference>
<dbReference type="GO" id="GO:0097510">
    <property type="term" value="P:base-excision repair, AP site formation via deaminated base removal"/>
    <property type="evidence" value="ECO:0007669"/>
    <property type="project" value="TreeGrafter"/>
</dbReference>
<dbReference type="SMART" id="SM00986">
    <property type="entry name" value="UDG"/>
    <property type="match status" value="1"/>
</dbReference>
<feature type="active site" description="Proton acceptor" evidence="6">
    <location>
        <position position="136"/>
    </location>
</feature>
<feature type="domain" description="Uracil-DNA glycosylase-like" evidence="8">
    <location>
        <begin position="121"/>
        <end position="280"/>
    </location>
</feature>
<evidence type="ECO:0000313" key="9">
    <source>
        <dbReference type="EMBL" id="ABE03632.1"/>
    </source>
</evidence>
<organismHost>
    <name type="scientific">Felidae</name>
    <name type="common">cat family</name>
    <dbReference type="NCBI Taxonomy" id="9681"/>
</organismHost>
<protein>
    <submittedName>
        <fullName evidence="9">Uracil DNA glycosylase</fullName>
    </submittedName>
</protein>
<dbReference type="GO" id="GO:0004844">
    <property type="term" value="F:uracil DNA N-glycosylase activity"/>
    <property type="evidence" value="ECO:0007669"/>
    <property type="project" value="InterPro"/>
</dbReference>
<dbReference type="PROSITE" id="PS00130">
    <property type="entry name" value="U_DNA_GLYCOSYLASE"/>
    <property type="match status" value="1"/>
</dbReference>
<evidence type="ECO:0000256" key="7">
    <source>
        <dbReference type="SAM" id="MobiDB-lite"/>
    </source>
</evidence>
<evidence type="ECO:0000256" key="6">
    <source>
        <dbReference type="PROSITE-ProRule" id="PRU10072"/>
    </source>
</evidence>
<dbReference type="NCBIfam" id="TIGR00628">
    <property type="entry name" value="ung"/>
    <property type="match status" value="1"/>
</dbReference>
<dbReference type="SMART" id="SM00987">
    <property type="entry name" value="UreE_C"/>
    <property type="match status" value="1"/>
</dbReference>
<keyword evidence="3" id="KW-0227">DNA damage</keyword>
<proteinExistence type="inferred from homology"/>
<keyword evidence="5" id="KW-0234">DNA repair</keyword>
<accession>Q1PCA9</accession>
<keyword evidence="2" id="KW-1048">Host nucleus</keyword>
<dbReference type="EMBL" id="DQ452613">
    <property type="protein sequence ID" value="ABE03632.1"/>
    <property type="molecule type" value="Genomic_DNA"/>
</dbReference>
<dbReference type="InterPro" id="IPR018085">
    <property type="entry name" value="Ura-DNA_Glyclase_AS"/>
</dbReference>
<evidence type="ECO:0000256" key="1">
    <source>
        <dbReference type="ARBA" id="ARBA00008184"/>
    </source>
</evidence>
<dbReference type="InterPro" id="IPR005122">
    <property type="entry name" value="Uracil-DNA_glycosylase-like"/>
</dbReference>
<evidence type="ECO:0000259" key="8">
    <source>
        <dbReference type="SMART" id="SM00986"/>
    </source>
</evidence>
<evidence type="ECO:0000256" key="5">
    <source>
        <dbReference type="ARBA" id="ARBA00023204"/>
    </source>
</evidence>
<gene>
    <name evidence="9" type="primary">UDGase</name>
</gene>
<dbReference type="PANTHER" id="PTHR11264">
    <property type="entry name" value="URACIL-DNA GLYCOSYLASE"/>
    <property type="match status" value="1"/>
</dbReference>
<sequence length="293" mass="33362">MSTMNELVNHNSAVVALDHTYCTTNAPSDTTSTEPPRKKLRPTGLPSGVILDPDVQVVSNIEKPISWMTIQRKFNISHSWASILEPEFKKPYTQRILLEYERRLRYEEVLPKIQDIFSWTRAIQPMDIKVVILGQDPYHGPGQANGLAFSVHENVTIPPSLRNIYAALRKNYPDIRIGKHGNLLKWVERGVLLINTTLTVRRGSPGSHRMIGWEKLVKAILDHLASISDGLVFMLWGSHAQKACNPDPHRHLILTYTHPSPLSRIPFSEWTHFRMANEFLVKRGKGAIDWSVE</sequence>
<dbReference type="NCBIfam" id="NF003589">
    <property type="entry name" value="PRK05254.1-2"/>
    <property type="match status" value="1"/>
</dbReference>
<dbReference type="CDD" id="cd10027">
    <property type="entry name" value="UDG-F1-like"/>
    <property type="match status" value="1"/>
</dbReference>
<dbReference type="Pfam" id="PF03167">
    <property type="entry name" value="UDG"/>
    <property type="match status" value="1"/>
</dbReference>
<keyword evidence="4" id="KW-0378">Hydrolase</keyword>
<evidence type="ECO:0000256" key="3">
    <source>
        <dbReference type="ARBA" id="ARBA00022763"/>
    </source>
</evidence>
<dbReference type="HAMAP" id="MF_00148">
    <property type="entry name" value="UDG"/>
    <property type="match status" value="1"/>
</dbReference>
<dbReference type="NCBIfam" id="NF003588">
    <property type="entry name" value="PRK05254.1-1"/>
    <property type="match status" value="1"/>
</dbReference>
<evidence type="ECO:0000256" key="2">
    <source>
        <dbReference type="ARBA" id="ARBA00022562"/>
    </source>
</evidence>
<dbReference type="PANTHER" id="PTHR11264:SF0">
    <property type="entry name" value="URACIL-DNA GLYCOSYLASE"/>
    <property type="match status" value="1"/>
</dbReference>
<evidence type="ECO:0000256" key="4">
    <source>
        <dbReference type="ARBA" id="ARBA00022801"/>
    </source>
</evidence>
<dbReference type="NCBIfam" id="NF003592">
    <property type="entry name" value="PRK05254.1-5"/>
    <property type="match status" value="1"/>
</dbReference>